<dbReference type="AlphaFoldDB" id="A0AAN8BGQ3"/>
<name>A0AAN8BGQ3_9TELE</name>
<gene>
    <name evidence="1" type="ORF">CesoFtcFv8_018293</name>
</gene>
<reference evidence="1 2" key="1">
    <citation type="journal article" date="2023" name="Mol. Biol. Evol.">
        <title>Genomics of Secondarily Temperate Adaptation in the Only Non-Antarctic Icefish.</title>
        <authorList>
            <person name="Rivera-Colon A.G."/>
            <person name="Rayamajhi N."/>
            <person name="Minhas B.F."/>
            <person name="Madrigal G."/>
            <person name="Bilyk K.T."/>
            <person name="Yoon V."/>
            <person name="Hune M."/>
            <person name="Gregory S."/>
            <person name="Cheng C.H.C."/>
            <person name="Catchen J.M."/>
        </authorList>
    </citation>
    <scope>NUCLEOTIDE SEQUENCE [LARGE SCALE GENOMIC DNA]</scope>
    <source>
        <strain evidence="1">JC2023a</strain>
    </source>
</reference>
<dbReference type="EMBL" id="JAULUE010002060">
    <property type="protein sequence ID" value="KAK5884478.1"/>
    <property type="molecule type" value="Genomic_DNA"/>
</dbReference>
<proteinExistence type="predicted"/>
<sequence>MDYWRLKALHCCASELRDVRTAEPRRASPSFAERATLRAESGSGVTKGISSPASCSLQLVLAGTKRSVNTYYYTHKSSDRRQHFACAYSRKPEGEMDRNDYLVVKKKKNVQ</sequence>
<organism evidence="1 2">
    <name type="scientific">Champsocephalus esox</name>
    <name type="common">pike icefish</name>
    <dbReference type="NCBI Taxonomy" id="159716"/>
    <lineage>
        <taxon>Eukaryota</taxon>
        <taxon>Metazoa</taxon>
        <taxon>Chordata</taxon>
        <taxon>Craniata</taxon>
        <taxon>Vertebrata</taxon>
        <taxon>Euteleostomi</taxon>
        <taxon>Actinopterygii</taxon>
        <taxon>Neopterygii</taxon>
        <taxon>Teleostei</taxon>
        <taxon>Neoteleostei</taxon>
        <taxon>Acanthomorphata</taxon>
        <taxon>Eupercaria</taxon>
        <taxon>Perciformes</taxon>
        <taxon>Notothenioidei</taxon>
        <taxon>Channichthyidae</taxon>
        <taxon>Champsocephalus</taxon>
    </lineage>
</organism>
<comment type="caution">
    <text evidence="1">The sequence shown here is derived from an EMBL/GenBank/DDBJ whole genome shotgun (WGS) entry which is preliminary data.</text>
</comment>
<keyword evidence="2" id="KW-1185">Reference proteome</keyword>
<evidence type="ECO:0000313" key="1">
    <source>
        <dbReference type="EMBL" id="KAK5884478.1"/>
    </source>
</evidence>
<protein>
    <submittedName>
        <fullName evidence="1">Uncharacterized protein</fullName>
    </submittedName>
</protein>
<accession>A0AAN8BGQ3</accession>
<evidence type="ECO:0000313" key="2">
    <source>
        <dbReference type="Proteomes" id="UP001335648"/>
    </source>
</evidence>
<dbReference type="Proteomes" id="UP001335648">
    <property type="component" value="Unassembled WGS sequence"/>
</dbReference>